<proteinExistence type="predicted"/>
<accession>A0A2A9G197</accession>
<gene>
    <name evidence="2" type="ORF">ATK36_0089</name>
</gene>
<comment type="caution">
    <text evidence="2">The sequence shown here is derived from an EMBL/GenBank/DDBJ whole genome shotgun (WGS) entry which is preliminary data.</text>
</comment>
<keyword evidence="1" id="KW-1133">Transmembrane helix</keyword>
<keyword evidence="1" id="KW-0812">Transmembrane</keyword>
<evidence type="ECO:0000256" key="1">
    <source>
        <dbReference type="SAM" id="Phobius"/>
    </source>
</evidence>
<sequence>MSNAVTARRAQGRSYGTERTLTCLIGVVAILAGAAALVVGMGWLGRFRAQRPVLDPLAVGWLHDHALYARIGAVVIGVLLLVLGLWWLVRSLRPERHPDLRLDETPGAELTVTSGALAGAVSTDAEQIDGVVRARVRSVGTNAEPALRISLWLAEGADVRRVWEDLEAHVLTRARESLGVTTLPTAIRLELDTAGPTRVR</sequence>
<reference evidence="2 3" key="1">
    <citation type="submission" date="2017-10" db="EMBL/GenBank/DDBJ databases">
        <title>Sequencing the genomes of 1000 actinobacteria strains.</title>
        <authorList>
            <person name="Klenk H.-P."/>
        </authorList>
    </citation>
    <scope>NUCLEOTIDE SEQUENCE [LARGE SCALE GENOMIC DNA]</scope>
    <source>
        <strain evidence="2 3">DSM 46092</strain>
    </source>
</reference>
<keyword evidence="3" id="KW-1185">Reference proteome</keyword>
<feature type="transmembrane region" description="Helical" evidence="1">
    <location>
        <begin position="65"/>
        <end position="89"/>
    </location>
</feature>
<dbReference type="RefSeq" id="WP_098509331.1">
    <property type="nucleotide sequence ID" value="NZ_JBIAKZ010000001.1"/>
</dbReference>
<dbReference type="Proteomes" id="UP000243542">
    <property type="component" value="Unassembled WGS sequence"/>
</dbReference>
<keyword evidence="1" id="KW-0472">Membrane</keyword>
<evidence type="ECO:0000313" key="2">
    <source>
        <dbReference type="EMBL" id="PFG56570.1"/>
    </source>
</evidence>
<dbReference type="AlphaFoldDB" id="A0A2A9G197"/>
<organism evidence="2 3">
    <name type="scientific">Amycolatopsis sulphurea</name>
    <dbReference type="NCBI Taxonomy" id="76022"/>
    <lineage>
        <taxon>Bacteria</taxon>
        <taxon>Bacillati</taxon>
        <taxon>Actinomycetota</taxon>
        <taxon>Actinomycetes</taxon>
        <taxon>Pseudonocardiales</taxon>
        <taxon>Pseudonocardiaceae</taxon>
        <taxon>Amycolatopsis</taxon>
    </lineage>
</organism>
<feature type="transmembrane region" description="Helical" evidence="1">
    <location>
        <begin position="21"/>
        <end position="45"/>
    </location>
</feature>
<dbReference type="EMBL" id="PDJK01000001">
    <property type="protein sequence ID" value="PFG56570.1"/>
    <property type="molecule type" value="Genomic_DNA"/>
</dbReference>
<protein>
    <submittedName>
        <fullName evidence="2">Uncharacterized protein</fullName>
    </submittedName>
</protein>
<name>A0A2A9G197_9PSEU</name>
<evidence type="ECO:0000313" key="3">
    <source>
        <dbReference type="Proteomes" id="UP000243542"/>
    </source>
</evidence>